<keyword evidence="3" id="KW-1185">Reference proteome</keyword>
<feature type="signal peptide" evidence="1">
    <location>
        <begin position="1"/>
        <end position="28"/>
    </location>
</feature>
<dbReference type="AlphaFoldDB" id="A0A918QFM3"/>
<reference evidence="2" key="1">
    <citation type="journal article" date="2014" name="Int. J. Syst. Evol. Microbiol.">
        <title>Complete genome sequence of Corynebacterium casei LMG S-19264T (=DSM 44701T), isolated from a smear-ripened cheese.</title>
        <authorList>
            <consortium name="US DOE Joint Genome Institute (JGI-PGF)"/>
            <person name="Walter F."/>
            <person name="Albersmeier A."/>
            <person name="Kalinowski J."/>
            <person name="Ruckert C."/>
        </authorList>
    </citation>
    <scope>NUCLEOTIDE SEQUENCE</scope>
    <source>
        <strain evidence="2">KCTC 32296</strain>
    </source>
</reference>
<reference evidence="2" key="2">
    <citation type="submission" date="2020-09" db="EMBL/GenBank/DDBJ databases">
        <authorList>
            <person name="Sun Q."/>
            <person name="Kim S."/>
        </authorList>
    </citation>
    <scope>NUCLEOTIDE SEQUENCE</scope>
    <source>
        <strain evidence="2">KCTC 32296</strain>
    </source>
</reference>
<accession>A0A918QFM3</accession>
<evidence type="ECO:0000256" key="1">
    <source>
        <dbReference type="SAM" id="SignalP"/>
    </source>
</evidence>
<organism evidence="2 3">
    <name type="scientific">Asticcacaulis endophyticus</name>
    <dbReference type="NCBI Taxonomy" id="1395890"/>
    <lineage>
        <taxon>Bacteria</taxon>
        <taxon>Pseudomonadati</taxon>
        <taxon>Pseudomonadota</taxon>
        <taxon>Alphaproteobacteria</taxon>
        <taxon>Caulobacterales</taxon>
        <taxon>Caulobacteraceae</taxon>
        <taxon>Asticcacaulis</taxon>
    </lineage>
</organism>
<protein>
    <submittedName>
        <fullName evidence="2">Uncharacterized protein</fullName>
    </submittedName>
</protein>
<evidence type="ECO:0000313" key="3">
    <source>
        <dbReference type="Proteomes" id="UP000662572"/>
    </source>
</evidence>
<keyword evidence="1" id="KW-0732">Signal</keyword>
<gene>
    <name evidence="2" type="ORF">GCM10011273_33510</name>
</gene>
<comment type="caution">
    <text evidence="2">The sequence shown here is derived from an EMBL/GenBank/DDBJ whole genome shotgun (WGS) entry which is preliminary data.</text>
</comment>
<sequence length="128" mass="13497">MDVCVMKNFSLAFAVAISSALIGGSAFAECDQAQFLETGRLTTLAVSEKLGMSATDVARKTIRLKECVAEASAISSEFTYSYVEGSDTKTVNGSVKIADGKVAAINLGGRDIFVASDDRLFSKAIKLN</sequence>
<dbReference type="Proteomes" id="UP000662572">
    <property type="component" value="Unassembled WGS sequence"/>
</dbReference>
<proteinExistence type="predicted"/>
<name>A0A918QFM3_9CAUL</name>
<evidence type="ECO:0000313" key="2">
    <source>
        <dbReference type="EMBL" id="GGZ44080.1"/>
    </source>
</evidence>
<feature type="chain" id="PRO_5037483759" evidence="1">
    <location>
        <begin position="29"/>
        <end position="128"/>
    </location>
</feature>
<dbReference type="EMBL" id="BMZB01000007">
    <property type="protein sequence ID" value="GGZ44080.1"/>
    <property type="molecule type" value="Genomic_DNA"/>
</dbReference>